<dbReference type="Pfam" id="PF07985">
    <property type="entry name" value="SRR1"/>
    <property type="match status" value="1"/>
</dbReference>
<reference evidence="4 5" key="1">
    <citation type="journal article" date="2021" name="bioRxiv">
        <title>Chromosome-scale and haplotype-resolved genome assembly of a tetraploid potato cultivar.</title>
        <authorList>
            <person name="Sun H."/>
            <person name="Jiao W.-B."/>
            <person name="Krause K."/>
            <person name="Campoy J.A."/>
            <person name="Goel M."/>
            <person name="Folz-Donahue K."/>
            <person name="Kukat C."/>
            <person name="Huettel B."/>
            <person name="Schneeberger K."/>
        </authorList>
    </citation>
    <scope>NUCLEOTIDE SEQUENCE [LARGE SCALE GENOMIC DNA]</scope>
    <source>
        <strain evidence="4">SolTubOtavaFocal</strain>
        <tissue evidence="4">Leaves</tissue>
    </source>
</reference>
<sequence>MASSAKTLALDKPNPFEDWTIVLARRGKQKRNSHKVIIHKRQKQEQLWTPADIETNLERESKLMQKIQTCIRKLKSFSFWLTFLDQLQTPEIFDRFLKVVGSEGKTQMVEVFDPMICLAESKVLTALGCSVLTVNEQGRRQILRPMMFFMPHCDAELYENLLEVNWRHDLLSNRTLFGNSFEVYEQHVSECKNLRLADSRKHILAIRQFVKELPIDSRKHIVAIRQKMFFLEKKNTNNGERPKTPQEQMDRDNSKKSHSHTDLPNGPGTGKNHHEEKAPAGKTQAKLGENYVLPTPISQNPPSMPNVLADNCLTVVEVVGVLDGGLEENITNLQEGVSKEGFLHHDEHENLHTDPQKDPRDSATTSHQTTQEN</sequence>
<comment type="similarity">
    <text evidence="1">Belongs to the SRR1 family.</text>
</comment>
<dbReference type="InterPro" id="IPR012942">
    <property type="entry name" value="SRR1-like"/>
</dbReference>
<feature type="domain" description="SRR1-like" evidence="3">
    <location>
        <begin position="98"/>
        <end position="232"/>
    </location>
</feature>
<comment type="caution">
    <text evidence="4">The sequence shown here is derived from an EMBL/GenBank/DDBJ whole genome shotgun (WGS) entry which is preliminary data.</text>
</comment>
<evidence type="ECO:0000256" key="1">
    <source>
        <dbReference type="ARBA" id="ARBA00009856"/>
    </source>
</evidence>
<proteinExistence type="inferred from homology"/>
<feature type="compositionally biased region" description="Polar residues" evidence="2">
    <location>
        <begin position="362"/>
        <end position="373"/>
    </location>
</feature>
<name>A0ABQ7UA67_SOLTU</name>
<dbReference type="EMBL" id="JAIVGD010000023">
    <property type="protein sequence ID" value="KAH0743149.1"/>
    <property type="molecule type" value="Genomic_DNA"/>
</dbReference>
<gene>
    <name evidence="4" type="ORF">KY290_031142</name>
</gene>
<feature type="region of interest" description="Disordered" evidence="2">
    <location>
        <begin position="343"/>
        <end position="373"/>
    </location>
</feature>
<dbReference type="InterPro" id="IPR040044">
    <property type="entry name" value="SRR1L"/>
</dbReference>
<evidence type="ECO:0000256" key="2">
    <source>
        <dbReference type="SAM" id="MobiDB-lite"/>
    </source>
</evidence>
<protein>
    <recommendedName>
        <fullName evidence="3">SRR1-like domain-containing protein</fullName>
    </recommendedName>
</protein>
<evidence type="ECO:0000259" key="3">
    <source>
        <dbReference type="Pfam" id="PF07985"/>
    </source>
</evidence>
<keyword evidence="5" id="KW-1185">Reference proteome</keyword>
<feature type="compositionally biased region" description="Basic and acidic residues" evidence="2">
    <location>
        <begin position="233"/>
        <end position="261"/>
    </location>
</feature>
<dbReference type="PANTHER" id="PTHR28626:SF3">
    <property type="entry name" value="SRR1-LIKE PROTEIN"/>
    <property type="match status" value="1"/>
</dbReference>
<dbReference type="PANTHER" id="PTHR28626">
    <property type="entry name" value="SRR1-LIKE PROTEIN"/>
    <property type="match status" value="1"/>
</dbReference>
<evidence type="ECO:0000313" key="4">
    <source>
        <dbReference type="EMBL" id="KAH0743149.1"/>
    </source>
</evidence>
<feature type="compositionally biased region" description="Basic and acidic residues" evidence="2">
    <location>
        <begin position="343"/>
        <end position="361"/>
    </location>
</feature>
<evidence type="ECO:0000313" key="5">
    <source>
        <dbReference type="Proteomes" id="UP000826656"/>
    </source>
</evidence>
<organism evidence="4 5">
    <name type="scientific">Solanum tuberosum</name>
    <name type="common">Potato</name>
    <dbReference type="NCBI Taxonomy" id="4113"/>
    <lineage>
        <taxon>Eukaryota</taxon>
        <taxon>Viridiplantae</taxon>
        <taxon>Streptophyta</taxon>
        <taxon>Embryophyta</taxon>
        <taxon>Tracheophyta</taxon>
        <taxon>Spermatophyta</taxon>
        <taxon>Magnoliopsida</taxon>
        <taxon>eudicotyledons</taxon>
        <taxon>Gunneridae</taxon>
        <taxon>Pentapetalae</taxon>
        <taxon>asterids</taxon>
        <taxon>lamiids</taxon>
        <taxon>Solanales</taxon>
        <taxon>Solanaceae</taxon>
        <taxon>Solanoideae</taxon>
        <taxon>Solaneae</taxon>
        <taxon>Solanum</taxon>
    </lineage>
</organism>
<dbReference type="Proteomes" id="UP000826656">
    <property type="component" value="Unassembled WGS sequence"/>
</dbReference>
<accession>A0ABQ7UA67</accession>
<feature type="region of interest" description="Disordered" evidence="2">
    <location>
        <begin position="233"/>
        <end position="286"/>
    </location>
</feature>